<evidence type="ECO:0000313" key="2">
    <source>
        <dbReference type="Proteomes" id="UP000232323"/>
    </source>
</evidence>
<dbReference type="OrthoDB" id="548027at2759"/>
<comment type="caution">
    <text evidence="1">The sequence shown here is derived from an EMBL/GenBank/DDBJ whole genome shotgun (WGS) entry which is preliminary data.</text>
</comment>
<sequence>MPKTRPVSTELARKSHGAACAINEDEVTSTSNSGQHHNEVAQPIHVAPSPTMKSLERHFQLWQNKGKSAHPNLRKQSATWPPELYISTNLGAGVLANQLANLLRKYKASKVKLSNSRGILKVLRVLAITQDFLSQHGSALSFLPSNYRCHGHPTHNPQHQDEQDVPWYTFDLYVKIRNYEGPREVELRPSKPSYVPMFDFSLDARKEWKHKASISEDMSYSLADLLYGQLVEQSNPAGQAEPSAQLVEGEKPFVMDWTTLKCSGPVLMSVDEAQSTTLFMALTLFQKRMKLEGLPLDVTCTVYRNTVAPRLDGRNGFVFKVSTMHRRAAHLKRSHNESNSHQKKSD</sequence>
<keyword evidence="2" id="KW-1185">Reference proteome</keyword>
<dbReference type="Proteomes" id="UP000232323">
    <property type="component" value="Unassembled WGS sequence"/>
</dbReference>
<reference evidence="1 2" key="1">
    <citation type="submission" date="2017-08" db="EMBL/GenBank/DDBJ databases">
        <title>Acidophilic green algal genome provides insights into adaptation to an acidic environment.</title>
        <authorList>
            <person name="Hirooka S."/>
            <person name="Hirose Y."/>
            <person name="Kanesaki Y."/>
            <person name="Higuchi S."/>
            <person name="Fujiwara T."/>
            <person name="Onuma R."/>
            <person name="Era A."/>
            <person name="Ohbayashi R."/>
            <person name="Uzuka A."/>
            <person name="Nozaki H."/>
            <person name="Yoshikawa H."/>
            <person name="Miyagishima S.Y."/>
        </authorList>
    </citation>
    <scope>NUCLEOTIDE SEQUENCE [LARGE SCALE GENOMIC DNA]</scope>
    <source>
        <strain evidence="1 2">NIES-2499</strain>
    </source>
</reference>
<name>A0A250XLA9_9CHLO</name>
<gene>
    <name evidence="1" type="ORF">CEUSTIGMA_g11282.t1</name>
</gene>
<dbReference type="EMBL" id="BEGY01000109">
    <property type="protein sequence ID" value="GAX83857.1"/>
    <property type="molecule type" value="Genomic_DNA"/>
</dbReference>
<protein>
    <submittedName>
        <fullName evidence="1">Uncharacterized protein</fullName>
    </submittedName>
</protein>
<accession>A0A250XLA9</accession>
<evidence type="ECO:0000313" key="1">
    <source>
        <dbReference type="EMBL" id="GAX83857.1"/>
    </source>
</evidence>
<proteinExistence type="predicted"/>
<dbReference type="AlphaFoldDB" id="A0A250XLA9"/>
<organism evidence="1 2">
    <name type="scientific">Chlamydomonas eustigma</name>
    <dbReference type="NCBI Taxonomy" id="1157962"/>
    <lineage>
        <taxon>Eukaryota</taxon>
        <taxon>Viridiplantae</taxon>
        <taxon>Chlorophyta</taxon>
        <taxon>core chlorophytes</taxon>
        <taxon>Chlorophyceae</taxon>
        <taxon>CS clade</taxon>
        <taxon>Chlamydomonadales</taxon>
        <taxon>Chlamydomonadaceae</taxon>
        <taxon>Chlamydomonas</taxon>
    </lineage>
</organism>